<organism evidence="9 10">
    <name type="scientific">Microbulbifer variabilis</name>
    <dbReference type="NCBI Taxonomy" id="266805"/>
    <lineage>
        <taxon>Bacteria</taxon>
        <taxon>Pseudomonadati</taxon>
        <taxon>Pseudomonadota</taxon>
        <taxon>Gammaproteobacteria</taxon>
        <taxon>Cellvibrionales</taxon>
        <taxon>Microbulbiferaceae</taxon>
        <taxon>Microbulbifer</taxon>
    </lineage>
</organism>
<proteinExistence type="inferred from homology"/>
<dbReference type="InterPro" id="IPR003423">
    <property type="entry name" value="OMP_efflux"/>
</dbReference>
<dbReference type="InterPro" id="IPR051906">
    <property type="entry name" value="TolC-like"/>
</dbReference>
<comment type="subcellular location">
    <subcellularLocation>
        <location evidence="1">Cell outer membrane</location>
    </subcellularLocation>
</comment>
<keyword evidence="8" id="KW-0732">Signal</keyword>
<name>A0ABY4VA81_9GAMM</name>
<evidence type="ECO:0000256" key="3">
    <source>
        <dbReference type="ARBA" id="ARBA00022448"/>
    </source>
</evidence>
<gene>
    <name evidence="9" type="ORF">MJO52_19120</name>
</gene>
<evidence type="ECO:0000256" key="6">
    <source>
        <dbReference type="ARBA" id="ARBA00023136"/>
    </source>
</evidence>
<dbReference type="Pfam" id="PF02321">
    <property type="entry name" value="OEP"/>
    <property type="match status" value="2"/>
</dbReference>
<dbReference type="Gene3D" id="1.20.1600.10">
    <property type="entry name" value="Outer membrane efflux proteins (OEP)"/>
    <property type="match status" value="1"/>
</dbReference>
<keyword evidence="3" id="KW-0813">Transport</keyword>
<evidence type="ECO:0000313" key="9">
    <source>
        <dbReference type="EMBL" id="USD21149.1"/>
    </source>
</evidence>
<comment type="similarity">
    <text evidence="2">Belongs to the outer membrane factor (OMF) (TC 1.B.17) family.</text>
</comment>
<dbReference type="PANTHER" id="PTHR30026">
    <property type="entry name" value="OUTER MEMBRANE PROTEIN TOLC"/>
    <property type="match status" value="1"/>
</dbReference>
<dbReference type="SUPFAM" id="SSF56954">
    <property type="entry name" value="Outer membrane efflux proteins (OEP)"/>
    <property type="match status" value="1"/>
</dbReference>
<dbReference type="Proteomes" id="UP001055658">
    <property type="component" value="Chromosome"/>
</dbReference>
<keyword evidence="10" id="KW-1185">Reference proteome</keyword>
<sequence length="510" mass="56505">MKRSNRKAPKGRQLRPLKKLIAATLLGFGAMQAQADTLWDIYMQALDNDPQLAADRAAYHAGIEAKNQLRAPLLPQVNAQIQAARNHEYYQSGQAEPVNDDVDDVENVELIDFLQKDTGTFDDRIYNATLSQAIFDAPAWFGYQQGKKLTERATAEYSANQQDMMIRVATAYFDVLRAYDVLEAAVSEEKALAKQLEQTQQRFEVGLTAITDVYDSQAAFDSSVARRLTEQDNLLSSFDALSVLTGGYHDEVAPLIESFQVAPPVPADRADWVDFALANNFDLKAARLNAEAARYSARSAASQHLPTLTGFVSYNKATSEGDQTRRAIFDGEFRTRNRSTTFPRDQDFRDTTVSISLDIPIYTGGLLSANRREARNLSFQAQDLRNLTERNTIQSTRTLHRAVVTDVSRVAARQQAVVSAKSALDATQAGYEVGTRNIVDVLLAQRTLFQSQTDYANALYDYIINTLNLKLVAGLLSPKDLQELDSMLNPANNVFRVGESSPPGTPAPSK</sequence>
<keyword evidence="7" id="KW-0998">Cell outer membrane</keyword>
<accession>A0ABY4VA81</accession>
<dbReference type="EMBL" id="CP092418">
    <property type="protein sequence ID" value="USD21149.1"/>
    <property type="molecule type" value="Genomic_DNA"/>
</dbReference>
<evidence type="ECO:0000256" key="8">
    <source>
        <dbReference type="SAM" id="SignalP"/>
    </source>
</evidence>
<evidence type="ECO:0000256" key="2">
    <source>
        <dbReference type="ARBA" id="ARBA00007613"/>
    </source>
</evidence>
<keyword evidence="4" id="KW-1134">Transmembrane beta strand</keyword>
<keyword evidence="6" id="KW-0472">Membrane</keyword>
<dbReference type="NCBIfam" id="TIGR01844">
    <property type="entry name" value="type_I_sec_TolC"/>
    <property type="match status" value="1"/>
</dbReference>
<feature type="chain" id="PRO_5045504038" evidence="8">
    <location>
        <begin position="36"/>
        <end position="510"/>
    </location>
</feature>
<dbReference type="InterPro" id="IPR010130">
    <property type="entry name" value="T1SS_OMP_TolC"/>
</dbReference>
<evidence type="ECO:0000256" key="7">
    <source>
        <dbReference type="ARBA" id="ARBA00023237"/>
    </source>
</evidence>
<reference evidence="9" key="1">
    <citation type="submission" date="2022-02" db="EMBL/GenBank/DDBJ databases">
        <title>Coral-associated bacteria.</title>
        <authorList>
            <person name="Tang K."/>
            <person name="Wang X."/>
        </authorList>
    </citation>
    <scope>NUCLEOTIDE SEQUENCE</scope>
    <source>
        <strain evidence="9">SCSIO 43006</strain>
    </source>
</reference>
<dbReference type="PANTHER" id="PTHR30026:SF20">
    <property type="entry name" value="OUTER MEMBRANE PROTEIN TOLC"/>
    <property type="match status" value="1"/>
</dbReference>
<protein>
    <submittedName>
        <fullName evidence="9">TolC family outer membrane protein</fullName>
    </submittedName>
</protein>
<dbReference type="RefSeq" id="WP_252083552.1">
    <property type="nucleotide sequence ID" value="NZ_CP092418.1"/>
</dbReference>
<feature type="signal peptide" evidence="8">
    <location>
        <begin position="1"/>
        <end position="35"/>
    </location>
</feature>
<evidence type="ECO:0000256" key="1">
    <source>
        <dbReference type="ARBA" id="ARBA00004442"/>
    </source>
</evidence>
<evidence type="ECO:0000256" key="4">
    <source>
        <dbReference type="ARBA" id="ARBA00022452"/>
    </source>
</evidence>
<evidence type="ECO:0000256" key="5">
    <source>
        <dbReference type="ARBA" id="ARBA00022692"/>
    </source>
</evidence>
<evidence type="ECO:0000313" key="10">
    <source>
        <dbReference type="Proteomes" id="UP001055658"/>
    </source>
</evidence>
<keyword evidence="5" id="KW-0812">Transmembrane</keyword>